<proteinExistence type="predicted"/>
<comment type="caution">
    <text evidence="1">The sequence shown here is derived from an EMBL/GenBank/DDBJ whole genome shotgun (WGS) entry which is preliminary data.</text>
</comment>
<dbReference type="RefSeq" id="WP_046906864.1">
    <property type="nucleotide sequence ID" value="NZ_BAAAXG010000026.1"/>
</dbReference>
<dbReference type="Pfam" id="PF21848">
    <property type="entry name" value="DUF6907"/>
    <property type="match status" value="1"/>
</dbReference>
<dbReference type="AlphaFoldDB" id="A0A2P2GS49"/>
<reference evidence="1 2" key="1">
    <citation type="submission" date="2015-05" db="EMBL/GenBank/DDBJ databases">
        <title>Draft Genome assembly of Streptomyces showdoensis.</title>
        <authorList>
            <person name="Thapa K.K."/>
            <person name="Metsa-Ketela M."/>
        </authorList>
    </citation>
    <scope>NUCLEOTIDE SEQUENCE [LARGE SCALE GENOMIC DNA]</scope>
    <source>
        <strain evidence="1 2">ATCC 15227</strain>
    </source>
</reference>
<sequence length="195" mass="21042">MSDRDPLQGVPDELKDWHQGALDGDPAVCAAPQPMQPGYPCIHSTGFHELHRDVYGRTWPNRPEEPLYVARKAPVVDGMVTVETGDHGPVHVPEPSWCVGLHPAESFQVDIEHQGVETVAAIPTLCHGIVPALGVSLVQRPFSPTAPQVHAVVNMAEDFHAFSSTGLDIAAGLLVDHAAELRHMARQLAALEVQS</sequence>
<protein>
    <submittedName>
        <fullName evidence="1">Uncharacterized protein</fullName>
    </submittedName>
</protein>
<name>A0A2P2GS49_STREW</name>
<evidence type="ECO:0000313" key="2">
    <source>
        <dbReference type="Proteomes" id="UP000265325"/>
    </source>
</evidence>
<evidence type="ECO:0000313" key="1">
    <source>
        <dbReference type="EMBL" id="KKZ74332.1"/>
    </source>
</evidence>
<dbReference type="EMBL" id="LAQS01000009">
    <property type="protein sequence ID" value="KKZ74332.1"/>
    <property type="molecule type" value="Genomic_DNA"/>
</dbReference>
<dbReference type="OrthoDB" id="4335926at2"/>
<gene>
    <name evidence="1" type="ORF">VO63_07750</name>
</gene>
<keyword evidence="2" id="KW-1185">Reference proteome</keyword>
<dbReference type="Proteomes" id="UP000265325">
    <property type="component" value="Unassembled WGS sequence"/>
</dbReference>
<organism evidence="1 2">
    <name type="scientific">Streptomyces showdoensis</name>
    <dbReference type="NCBI Taxonomy" id="68268"/>
    <lineage>
        <taxon>Bacteria</taxon>
        <taxon>Bacillati</taxon>
        <taxon>Actinomycetota</taxon>
        <taxon>Actinomycetes</taxon>
        <taxon>Kitasatosporales</taxon>
        <taxon>Streptomycetaceae</taxon>
        <taxon>Streptomyces</taxon>
    </lineage>
</organism>
<dbReference type="InterPro" id="IPR054202">
    <property type="entry name" value="DUF6907"/>
</dbReference>
<accession>A0A2P2GS49</accession>